<dbReference type="Proteomes" id="UP001458880">
    <property type="component" value="Unassembled WGS sequence"/>
</dbReference>
<protein>
    <submittedName>
        <fullName evidence="1">Uncharacterized protein</fullName>
    </submittedName>
</protein>
<name>A0AAW1HST1_POPJA</name>
<dbReference type="EMBL" id="JASPKY010001048">
    <property type="protein sequence ID" value="KAK9679297.1"/>
    <property type="molecule type" value="Genomic_DNA"/>
</dbReference>
<accession>A0AAW1HST1</accession>
<sequence length="83" mass="9924">MPQKTTTYKYSKNTTYVITSNIRTKINSGGGDINLSRYKKPTFKCGAPFFSYIEIVYNRSYNLCFTFRHRAFRTWTLSLFRRR</sequence>
<keyword evidence="2" id="KW-1185">Reference proteome</keyword>
<comment type="caution">
    <text evidence="1">The sequence shown here is derived from an EMBL/GenBank/DDBJ whole genome shotgun (WGS) entry which is preliminary data.</text>
</comment>
<evidence type="ECO:0000313" key="1">
    <source>
        <dbReference type="EMBL" id="KAK9679297.1"/>
    </source>
</evidence>
<gene>
    <name evidence="1" type="ORF">QE152_g40128</name>
</gene>
<reference evidence="1 2" key="1">
    <citation type="journal article" date="2024" name="BMC Genomics">
        <title>De novo assembly and annotation of Popillia japonica's genome with initial clues to its potential as an invasive pest.</title>
        <authorList>
            <person name="Cucini C."/>
            <person name="Boschi S."/>
            <person name="Funari R."/>
            <person name="Cardaioli E."/>
            <person name="Iannotti N."/>
            <person name="Marturano G."/>
            <person name="Paoli F."/>
            <person name="Bruttini M."/>
            <person name="Carapelli A."/>
            <person name="Frati F."/>
            <person name="Nardi F."/>
        </authorList>
    </citation>
    <scope>NUCLEOTIDE SEQUENCE [LARGE SCALE GENOMIC DNA]</scope>
    <source>
        <strain evidence="1">DMR45628</strain>
    </source>
</reference>
<organism evidence="1 2">
    <name type="scientific">Popillia japonica</name>
    <name type="common">Japanese beetle</name>
    <dbReference type="NCBI Taxonomy" id="7064"/>
    <lineage>
        <taxon>Eukaryota</taxon>
        <taxon>Metazoa</taxon>
        <taxon>Ecdysozoa</taxon>
        <taxon>Arthropoda</taxon>
        <taxon>Hexapoda</taxon>
        <taxon>Insecta</taxon>
        <taxon>Pterygota</taxon>
        <taxon>Neoptera</taxon>
        <taxon>Endopterygota</taxon>
        <taxon>Coleoptera</taxon>
        <taxon>Polyphaga</taxon>
        <taxon>Scarabaeiformia</taxon>
        <taxon>Scarabaeidae</taxon>
        <taxon>Rutelinae</taxon>
        <taxon>Popillia</taxon>
    </lineage>
</organism>
<dbReference type="AlphaFoldDB" id="A0AAW1HST1"/>
<evidence type="ECO:0000313" key="2">
    <source>
        <dbReference type="Proteomes" id="UP001458880"/>
    </source>
</evidence>
<proteinExistence type="predicted"/>